<dbReference type="PANTHER" id="PTHR30250">
    <property type="entry name" value="PST FAMILY PREDICTED COLANIC ACID TRANSPORTER"/>
    <property type="match status" value="1"/>
</dbReference>
<feature type="transmembrane region" description="Helical" evidence="7">
    <location>
        <begin position="410"/>
        <end position="429"/>
    </location>
</feature>
<keyword evidence="5 7" id="KW-1133">Transmembrane helix</keyword>
<dbReference type="GO" id="GO:0005886">
    <property type="term" value="C:plasma membrane"/>
    <property type="evidence" value="ECO:0007669"/>
    <property type="project" value="UniProtKB-SubCell"/>
</dbReference>
<organism evidence="8">
    <name type="scientific">invertebrate metagenome</name>
    <dbReference type="NCBI Taxonomy" id="1711999"/>
    <lineage>
        <taxon>unclassified sequences</taxon>
        <taxon>metagenomes</taxon>
        <taxon>organismal metagenomes</taxon>
    </lineage>
</organism>
<evidence type="ECO:0000256" key="5">
    <source>
        <dbReference type="ARBA" id="ARBA00022989"/>
    </source>
</evidence>
<dbReference type="InterPro" id="IPR050833">
    <property type="entry name" value="Poly_Biosynth_Transport"/>
</dbReference>
<dbReference type="PANTHER" id="PTHR30250:SF10">
    <property type="entry name" value="LIPOPOLYSACCHARIDE BIOSYNTHESIS PROTEIN WZXC"/>
    <property type="match status" value="1"/>
</dbReference>
<comment type="similarity">
    <text evidence="2">Belongs to the polysaccharide synthase family.</text>
</comment>
<dbReference type="EMBL" id="NSIT01000002">
    <property type="protein sequence ID" value="PJE80918.1"/>
    <property type="molecule type" value="Genomic_DNA"/>
</dbReference>
<evidence type="ECO:0000256" key="3">
    <source>
        <dbReference type="ARBA" id="ARBA00022475"/>
    </source>
</evidence>
<evidence type="ECO:0000313" key="8">
    <source>
        <dbReference type="EMBL" id="PJE80918.1"/>
    </source>
</evidence>
<evidence type="ECO:0000256" key="2">
    <source>
        <dbReference type="ARBA" id="ARBA00007430"/>
    </source>
</evidence>
<feature type="transmembrane region" description="Helical" evidence="7">
    <location>
        <begin position="295"/>
        <end position="315"/>
    </location>
</feature>
<sequence length="477" mass="52714">MEIGARIIHGLKVSVVLRFFAQAMVWACTLLLVRILNPDDYGLMAMSLLFVGIINMISDAGLGRLIVHTENLSDRLIAQSFTLNLLWSILLFLGLFLLAPLISDFFHEPRLTVLIRIVACQHLIVIFHTLPNGLSIRRMQFFQREVIQGSAMLGSALVTLGLALSGYGVWSLVIGYLFLKMIQVSGLLFLNPIFFPVTTDFSDFRPTVAHYSIRVMLNDVFRYLYLSLPSVCIGHILNKTQLGFFSVARNLSSLPGDKMGEIMTSLGWSSFSRLQNKPEVAGAYLLKSIQLASGILFPVYFGMAAVAPEIVYLLFSEKWLPMVIPFQLLALCGPWRLYTEIIGTAATAAGYPERTARVLLGSLIMMLLVVPATAWGISGVSVACVMIGIASFMIHSRGLLPLFGLTARQILCAMMPGGISALIMVGFVFGAREFMEPFLDIGILLLGLIITGVVIYSVVLRCLFPNYCIVIKNYLRH</sequence>
<feature type="transmembrane region" description="Helical" evidence="7">
    <location>
        <begin position="441"/>
        <end position="464"/>
    </location>
</feature>
<feature type="transmembrane region" description="Helical" evidence="7">
    <location>
        <begin position="15"/>
        <end position="35"/>
    </location>
</feature>
<name>A0A2H9TCU3_9ZZZZ</name>
<dbReference type="AlphaFoldDB" id="A0A2H9TCU3"/>
<feature type="transmembrane region" description="Helical" evidence="7">
    <location>
        <begin position="114"/>
        <end position="134"/>
    </location>
</feature>
<keyword evidence="4 7" id="KW-0812">Transmembrane</keyword>
<evidence type="ECO:0000256" key="1">
    <source>
        <dbReference type="ARBA" id="ARBA00004651"/>
    </source>
</evidence>
<accession>A0A2H9TCU3</accession>
<protein>
    <submittedName>
        <fullName evidence="8">Lipopolysaccharide biosynthesis protein WzxC</fullName>
    </submittedName>
</protein>
<feature type="transmembrane region" description="Helical" evidence="7">
    <location>
        <begin position="173"/>
        <end position="195"/>
    </location>
</feature>
<evidence type="ECO:0000256" key="7">
    <source>
        <dbReference type="SAM" id="Phobius"/>
    </source>
</evidence>
<reference evidence="8" key="1">
    <citation type="journal article" date="2017" name="Appl. Environ. Microbiol.">
        <title>Molecular characterization of an Endozoicomonas-like organism causing infection in king scallop Pecten maximus L.</title>
        <authorList>
            <person name="Cano I."/>
            <person name="van Aerle R."/>
            <person name="Ross S."/>
            <person name="Verner-Jeffreys D.W."/>
            <person name="Paley R.K."/>
            <person name="Rimmer G."/>
            <person name="Ryder D."/>
            <person name="Hooper P."/>
            <person name="Stone D."/>
            <person name="Feist S.W."/>
        </authorList>
    </citation>
    <scope>NUCLEOTIDE SEQUENCE</scope>
</reference>
<gene>
    <name evidence="8" type="primary">wzxC</name>
    <name evidence="8" type="ORF">CI610_00076</name>
</gene>
<keyword evidence="3" id="KW-1003">Cell membrane</keyword>
<comment type="caution">
    <text evidence="8">The sequence shown here is derived from an EMBL/GenBank/DDBJ whole genome shotgun (WGS) entry which is preliminary data.</text>
</comment>
<keyword evidence="6 7" id="KW-0472">Membrane</keyword>
<evidence type="ECO:0000256" key="6">
    <source>
        <dbReference type="ARBA" id="ARBA00023136"/>
    </source>
</evidence>
<comment type="subcellular location">
    <subcellularLocation>
        <location evidence="1">Cell membrane</location>
        <topology evidence="1">Multi-pass membrane protein</topology>
    </subcellularLocation>
</comment>
<dbReference type="CDD" id="cd13127">
    <property type="entry name" value="MATE_tuaB_like"/>
    <property type="match status" value="1"/>
</dbReference>
<dbReference type="Pfam" id="PF13440">
    <property type="entry name" value="Polysacc_synt_3"/>
    <property type="match status" value="1"/>
</dbReference>
<feature type="transmembrane region" description="Helical" evidence="7">
    <location>
        <begin position="83"/>
        <end position="102"/>
    </location>
</feature>
<feature type="transmembrane region" description="Helical" evidence="7">
    <location>
        <begin position="41"/>
        <end position="62"/>
    </location>
</feature>
<evidence type="ECO:0000256" key="4">
    <source>
        <dbReference type="ARBA" id="ARBA00022692"/>
    </source>
</evidence>
<proteinExistence type="inferred from homology"/>
<feature type="transmembrane region" description="Helical" evidence="7">
    <location>
        <begin position="363"/>
        <end position="389"/>
    </location>
</feature>
<feature type="transmembrane region" description="Helical" evidence="7">
    <location>
        <begin position="146"/>
        <end position="167"/>
    </location>
</feature>